<evidence type="ECO:0000313" key="1">
    <source>
        <dbReference type="EMBL" id="RKR84650.1"/>
    </source>
</evidence>
<gene>
    <name evidence="1" type="ORF">BDD43_4898</name>
</gene>
<reference evidence="1 2" key="1">
    <citation type="submission" date="2018-10" db="EMBL/GenBank/DDBJ databases">
        <title>Genomic Encyclopedia of Archaeal and Bacterial Type Strains, Phase II (KMG-II): from individual species to whole genera.</title>
        <authorList>
            <person name="Goeker M."/>
        </authorList>
    </citation>
    <scope>NUCLEOTIDE SEQUENCE [LARGE SCALE GENOMIC DNA]</scope>
    <source>
        <strain evidence="1 2">DSM 18602</strain>
    </source>
</reference>
<dbReference type="RefSeq" id="WP_147425728.1">
    <property type="nucleotide sequence ID" value="NZ_RBKU01000001.1"/>
</dbReference>
<sequence length="94" mass="10201">MATDIAMLLFPFSNDIIKPPDNDATITAINLLKSKLMDDWLKITWVCLILSTEGGITGSGKNISANDAIATIITIIIITLNMPVKIDFIIAVLK</sequence>
<accession>A0A495J6N5</accession>
<evidence type="ECO:0000313" key="2">
    <source>
        <dbReference type="Proteomes" id="UP000268007"/>
    </source>
</evidence>
<organism evidence="1 2">
    <name type="scientific">Mucilaginibacter gracilis</name>
    <dbReference type="NCBI Taxonomy" id="423350"/>
    <lineage>
        <taxon>Bacteria</taxon>
        <taxon>Pseudomonadati</taxon>
        <taxon>Bacteroidota</taxon>
        <taxon>Sphingobacteriia</taxon>
        <taxon>Sphingobacteriales</taxon>
        <taxon>Sphingobacteriaceae</taxon>
        <taxon>Mucilaginibacter</taxon>
    </lineage>
</organism>
<dbReference type="Proteomes" id="UP000268007">
    <property type="component" value="Unassembled WGS sequence"/>
</dbReference>
<dbReference type="EMBL" id="RBKU01000001">
    <property type="protein sequence ID" value="RKR84650.1"/>
    <property type="molecule type" value="Genomic_DNA"/>
</dbReference>
<name>A0A495J6N5_9SPHI</name>
<comment type="caution">
    <text evidence="1">The sequence shown here is derived from an EMBL/GenBank/DDBJ whole genome shotgun (WGS) entry which is preliminary data.</text>
</comment>
<keyword evidence="2" id="KW-1185">Reference proteome</keyword>
<proteinExistence type="predicted"/>
<dbReference type="AlphaFoldDB" id="A0A495J6N5"/>
<protein>
    <submittedName>
        <fullName evidence="1">Uncharacterized protein</fullName>
    </submittedName>
</protein>